<evidence type="ECO:0000313" key="4">
    <source>
        <dbReference type="Proteomes" id="UP000610760"/>
    </source>
</evidence>
<accession>A0A926E4A4</accession>
<gene>
    <name evidence="3" type="ORF">H8710_12075</name>
</gene>
<dbReference type="AlphaFoldDB" id="A0A926E4A4"/>
<dbReference type="Pfam" id="PF01177">
    <property type="entry name" value="Asp_Glu_race"/>
    <property type="match status" value="1"/>
</dbReference>
<dbReference type="PANTHER" id="PTHR21198">
    <property type="entry name" value="GLUTAMATE RACEMASE"/>
    <property type="match status" value="1"/>
</dbReference>
<evidence type="ECO:0000256" key="2">
    <source>
        <dbReference type="ARBA" id="ARBA00023235"/>
    </source>
</evidence>
<keyword evidence="4" id="KW-1185">Reference proteome</keyword>
<reference evidence="3" key="1">
    <citation type="submission" date="2020-08" db="EMBL/GenBank/DDBJ databases">
        <title>Genome public.</title>
        <authorList>
            <person name="Liu C."/>
            <person name="Sun Q."/>
        </authorList>
    </citation>
    <scope>NUCLEOTIDE SEQUENCE</scope>
    <source>
        <strain evidence="3">NSJ-33</strain>
    </source>
</reference>
<comment type="similarity">
    <text evidence="1">Belongs to the aspartate/glutamate racemases family.</text>
</comment>
<dbReference type="EC" id="5.1.1.-" evidence="3"/>
<dbReference type="PANTHER" id="PTHR21198:SF7">
    <property type="entry name" value="ASPARTATE-GLUTAMATE RACEMASE FAMILY"/>
    <property type="match status" value="1"/>
</dbReference>
<evidence type="ECO:0000256" key="1">
    <source>
        <dbReference type="ARBA" id="ARBA00007847"/>
    </source>
</evidence>
<dbReference type="InterPro" id="IPR004380">
    <property type="entry name" value="Asp_race"/>
</dbReference>
<dbReference type="Proteomes" id="UP000610760">
    <property type="component" value="Unassembled WGS sequence"/>
</dbReference>
<dbReference type="EMBL" id="JACRSV010000004">
    <property type="protein sequence ID" value="MBC8560802.1"/>
    <property type="molecule type" value="Genomic_DNA"/>
</dbReference>
<organism evidence="3 4">
    <name type="scientific">Fumia xinanensis</name>
    <dbReference type="NCBI Taxonomy" id="2763659"/>
    <lineage>
        <taxon>Bacteria</taxon>
        <taxon>Bacillati</taxon>
        <taxon>Bacillota</taxon>
        <taxon>Clostridia</taxon>
        <taxon>Eubacteriales</taxon>
        <taxon>Oscillospiraceae</taxon>
        <taxon>Fumia</taxon>
    </lineage>
</organism>
<dbReference type="InterPro" id="IPR015942">
    <property type="entry name" value="Asp/Glu/hydantoin_racemase"/>
</dbReference>
<evidence type="ECO:0000313" key="3">
    <source>
        <dbReference type="EMBL" id="MBC8560802.1"/>
    </source>
</evidence>
<dbReference type="SUPFAM" id="SSF53681">
    <property type="entry name" value="Aspartate/glutamate racemase"/>
    <property type="match status" value="2"/>
</dbReference>
<name>A0A926E4A4_9FIRM</name>
<protein>
    <submittedName>
        <fullName evidence="3">Amino acid racemase</fullName>
        <ecNumber evidence="3">5.1.1.-</ecNumber>
    </submittedName>
</protein>
<dbReference type="GO" id="GO:0047661">
    <property type="term" value="F:amino-acid racemase activity"/>
    <property type="evidence" value="ECO:0007669"/>
    <property type="project" value="InterPro"/>
</dbReference>
<comment type="caution">
    <text evidence="3">The sequence shown here is derived from an EMBL/GenBank/DDBJ whole genome shotgun (WGS) entry which is preliminary data.</text>
</comment>
<dbReference type="NCBIfam" id="TIGR00035">
    <property type="entry name" value="asp_race"/>
    <property type="match status" value="1"/>
</dbReference>
<proteinExistence type="inferred from homology"/>
<dbReference type="Gene3D" id="3.40.50.1860">
    <property type="match status" value="2"/>
</dbReference>
<dbReference type="InterPro" id="IPR001920">
    <property type="entry name" value="Asp/Glu_race"/>
</dbReference>
<sequence length="256" mass="27912">MKHLGVIGGLGPMATAYFLELVVKMTDVKTDQEHLPVTVLNRPAIPDRTAYILGKSEESPLPAIIQHAKELQNFGASCIAIPCITSHYFYDEFSRSVDIPIINIVAETAAYLKAHGIQKAGIMATTGTISTNLFQAALNQKSIGWVIPSDEGQQKVMHLIYGNVKAGLPVETELFREVSEELREMGSECIILGCTELSLIKRDYPIGSGYLDALEVLAMCSVTQCKKPLKPQYQNLLTAETAGRLQNFTSGAQAGR</sequence>
<dbReference type="RefSeq" id="WP_249296092.1">
    <property type="nucleotide sequence ID" value="NZ_JACRSV010000004.1"/>
</dbReference>
<keyword evidence="2 3" id="KW-0413">Isomerase</keyword>